<keyword evidence="2" id="KW-0805">Transcription regulation</keyword>
<reference evidence="6" key="2">
    <citation type="submission" date="2020-09" db="EMBL/GenBank/DDBJ databases">
        <authorList>
            <person name="Sun Q."/>
            <person name="Ohkuma M."/>
        </authorList>
    </citation>
    <scope>NUCLEOTIDE SEQUENCE</scope>
    <source>
        <strain evidence="6">JCM 4714</strain>
    </source>
</reference>
<evidence type="ECO:0000313" key="7">
    <source>
        <dbReference type="Proteomes" id="UP000655443"/>
    </source>
</evidence>
<dbReference type="PANTHER" id="PTHR30346:SF0">
    <property type="entry name" value="HCA OPERON TRANSCRIPTIONAL ACTIVATOR HCAR"/>
    <property type="match status" value="1"/>
</dbReference>
<dbReference type="PRINTS" id="PR00039">
    <property type="entry name" value="HTHLYSR"/>
</dbReference>
<feature type="domain" description="HTH lysR-type" evidence="5">
    <location>
        <begin position="24"/>
        <end position="81"/>
    </location>
</feature>
<comment type="caution">
    <text evidence="6">The sequence shown here is derived from an EMBL/GenBank/DDBJ whole genome shotgun (WGS) entry which is preliminary data.</text>
</comment>
<dbReference type="GO" id="GO:0003700">
    <property type="term" value="F:DNA-binding transcription factor activity"/>
    <property type="evidence" value="ECO:0007669"/>
    <property type="project" value="InterPro"/>
</dbReference>
<dbReference type="EMBL" id="BMVG01000011">
    <property type="protein sequence ID" value="GHE06427.1"/>
    <property type="molecule type" value="Genomic_DNA"/>
</dbReference>
<proteinExistence type="inferred from homology"/>
<dbReference type="PANTHER" id="PTHR30346">
    <property type="entry name" value="TRANSCRIPTIONAL DUAL REGULATOR HCAR-RELATED"/>
    <property type="match status" value="1"/>
</dbReference>
<dbReference type="SUPFAM" id="SSF46785">
    <property type="entry name" value="Winged helix' DNA-binding domain"/>
    <property type="match status" value="1"/>
</dbReference>
<dbReference type="PROSITE" id="PS50931">
    <property type="entry name" value="HTH_LYSR"/>
    <property type="match status" value="1"/>
</dbReference>
<keyword evidence="4" id="KW-0804">Transcription</keyword>
<organism evidence="6 7">
    <name type="scientific">Streptomyces alanosinicus</name>
    <dbReference type="NCBI Taxonomy" id="68171"/>
    <lineage>
        <taxon>Bacteria</taxon>
        <taxon>Bacillati</taxon>
        <taxon>Actinomycetota</taxon>
        <taxon>Actinomycetes</taxon>
        <taxon>Kitasatosporales</taxon>
        <taxon>Streptomycetaceae</taxon>
        <taxon>Streptomyces</taxon>
    </lineage>
</organism>
<evidence type="ECO:0000256" key="3">
    <source>
        <dbReference type="ARBA" id="ARBA00023125"/>
    </source>
</evidence>
<keyword evidence="7" id="KW-1185">Reference proteome</keyword>
<evidence type="ECO:0000256" key="1">
    <source>
        <dbReference type="ARBA" id="ARBA00009437"/>
    </source>
</evidence>
<reference evidence="6" key="1">
    <citation type="journal article" date="2014" name="Int. J. Syst. Evol. Microbiol.">
        <title>Complete genome sequence of Corynebacterium casei LMG S-19264T (=DSM 44701T), isolated from a smear-ripened cheese.</title>
        <authorList>
            <consortium name="US DOE Joint Genome Institute (JGI-PGF)"/>
            <person name="Walter F."/>
            <person name="Albersmeier A."/>
            <person name="Kalinowski J."/>
            <person name="Ruckert C."/>
        </authorList>
    </citation>
    <scope>NUCLEOTIDE SEQUENCE</scope>
    <source>
        <strain evidence="6">JCM 4714</strain>
    </source>
</reference>
<evidence type="ECO:0000256" key="4">
    <source>
        <dbReference type="ARBA" id="ARBA00023163"/>
    </source>
</evidence>
<name>A0A918YJT7_9ACTN</name>
<dbReference type="FunFam" id="1.10.10.10:FF:000001">
    <property type="entry name" value="LysR family transcriptional regulator"/>
    <property type="match status" value="1"/>
</dbReference>
<keyword evidence="3" id="KW-0238">DNA-binding</keyword>
<dbReference type="InterPro" id="IPR036388">
    <property type="entry name" value="WH-like_DNA-bd_sf"/>
</dbReference>
<dbReference type="GO" id="GO:0032993">
    <property type="term" value="C:protein-DNA complex"/>
    <property type="evidence" value="ECO:0007669"/>
    <property type="project" value="TreeGrafter"/>
</dbReference>
<evidence type="ECO:0000259" key="5">
    <source>
        <dbReference type="PROSITE" id="PS50931"/>
    </source>
</evidence>
<dbReference type="AlphaFoldDB" id="A0A918YJT7"/>
<dbReference type="InterPro" id="IPR000847">
    <property type="entry name" value="LysR_HTH_N"/>
</dbReference>
<sequence length="343" mass="36621">MQVAAESNNPGATCHNQRLYGDEVDLKAVRTFVTVADSGQFQEAAAVLAVTQQAVSKRIAALEKELGVRLFTRTARGAGLTADGRTFLPHARELLLAEERATASVRPRRRALRVDVIGARLAPAALLRGFHEAHPDIALDVVTLFDVDSALTALRSGTIDASFRAVAMPGRPLPRGVEAARVYDEPVQLLTGPGHALAGHRSVTPGQLAGHRIWMPGIVEGTEWAAYYASLAAEFGLTIDSRGANFTGAVQDAVAGSDTLATLVTERLRLTWPAGHDLRRIPLVDPTPVYPHCLLWSAADPHPALAALRTHLAEVWSLRAAAGTWTPSWACVASSVRDAPEPS</sequence>
<gene>
    <name evidence="6" type="ORF">GCM10010339_46700</name>
</gene>
<dbReference type="Pfam" id="PF00126">
    <property type="entry name" value="HTH_1"/>
    <property type="match status" value="1"/>
</dbReference>
<accession>A0A918YJT7</accession>
<dbReference type="Proteomes" id="UP000655443">
    <property type="component" value="Unassembled WGS sequence"/>
</dbReference>
<dbReference type="InterPro" id="IPR036390">
    <property type="entry name" value="WH_DNA-bd_sf"/>
</dbReference>
<dbReference type="Pfam" id="PF03466">
    <property type="entry name" value="LysR_substrate"/>
    <property type="match status" value="1"/>
</dbReference>
<dbReference type="SUPFAM" id="SSF53850">
    <property type="entry name" value="Periplasmic binding protein-like II"/>
    <property type="match status" value="1"/>
</dbReference>
<evidence type="ECO:0000313" key="6">
    <source>
        <dbReference type="EMBL" id="GHE06427.1"/>
    </source>
</evidence>
<dbReference type="Gene3D" id="1.10.10.10">
    <property type="entry name" value="Winged helix-like DNA-binding domain superfamily/Winged helix DNA-binding domain"/>
    <property type="match status" value="1"/>
</dbReference>
<protein>
    <submittedName>
        <fullName evidence="6">LysR family transcriptional regulator</fullName>
    </submittedName>
</protein>
<dbReference type="Gene3D" id="3.40.190.10">
    <property type="entry name" value="Periplasmic binding protein-like II"/>
    <property type="match status" value="2"/>
</dbReference>
<dbReference type="GO" id="GO:0003677">
    <property type="term" value="F:DNA binding"/>
    <property type="evidence" value="ECO:0007669"/>
    <property type="project" value="UniProtKB-KW"/>
</dbReference>
<evidence type="ECO:0000256" key="2">
    <source>
        <dbReference type="ARBA" id="ARBA00023015"/>
    </source>
</evidence>
<dbReference type="InterPro" id="IPR005119">
    <property type="entry name" value="LysR_subst-bd"/>
</dbReference>
<comment type="similarity">
    <text evidence="1">Belongs to the LysR transcriptional regulatory family.</text>
</comment>